<reference evidence="1 2" key="1">
    <citation type="submission" date="2018-01" db="EMBL/GenBank/DDBJ databases">
        <title>Genome sequence of the PGP bacterium Paenibacillus illinoisensis E3.</title>
        <authorList>
            <person name="Rolli E."/>
            <person name="Marasco R."/>
            <person name="Bessem C."/>
            <person name="Michoud G."/>
            <person name="Gaiarsa S."/>
            <person name="Borin S."/>
            <person name="Daffonchio D."/>
        </authorList>
    </citation>
    <scope>NUCLEOTIDE SEQUENCE [LARGE SCALE GENOMIC DNA]</scope>
    <source>
        <strain evidence="1 2">E3</strain>
    </source>
</reference>
<dbReference type="Proteomes" id="UP000247459">
    <property type="component" value="Unassembled WGS sequence"/>
</dbReference>
<evidence type="ECO:0000313" key="1">
    <source>
        <dbReference type="EMBL" id="PYY28293.1"/>
    </source>
</evidence>
<evidence type="ECO:0000313" key="2">
    <source>
        <dbReference type="Proteomes" id="UP000247459"/>
    </source>
</evidence>
<name>A0A2W0C6D7_9BACL</name>
<proteinExistence type="predicted"/>
<protein>
    <submittedName>
        <fullName evidence="1">Uncharacterized protein</fullName>
    </submittedName>
</protein>
<dbReference type="EMBL" id="PRLG01000020">
    <property type="protein sequence ID" value="PYY28293.1"/>
    <property type="molecule type" value="Genomic_DNA"/>
</dbReference>
<dbReference type="RefSeq" id="WP_110820944.1">
    <property type="nucleotide sequence ID" value="NZ_PRLG01000020.1"/>
</dbReference>
<dbReference type="AlphaFoldDB" id="A0A2W0C6D7"/>
<sequence>MWNLLLKCIVWFNGGDIYYKDGEQYVQLKKVVGMMRTGGYVLVVYKVKRFKGVPFLSPLGINQ</sequence>
<organism evidence="1 2">
    <name type="scientific">Paenibacillus illinoisensis</name>
    <dbReference type="NCBI Taxonomy" id="59845"/>
    <lineage>
        <taxon>Bacteria</taxon>
        <taxon>Bacillati</taxon>
        <taxon>Bacillota</taxon>
        <taxon>Bacilli</taxon>
        <taxon>Bacillales</taxon>
        <taxon>Paenibacillaceae</taxon>
        <taxon>Paenibacillus</taxon>
    </lineage>
</organism>
<accession>A0A2W0C6D7</accession>
<comment type="caution">
    <text evidence="1">The sequence shown here is derived from an EMBL/GenBank/DDBJ whole genome shotgun (WGS) entry which is preliminary data.</text>
</comment>
<gene>
    <name evidence="1" type="ORF">PIL02S_03444</name>
</gene>